<evidence type="ECO:0000313" key="2">
    <source>
        <dbReference type="EMBL" id="KKY16802.1"/>
    </source>
</evidence>
<dbReference type="AlphaFoldDB" id="A0A0G2E163"/>
<organism evidence="2 3">
    <name type="scientific">Phaeomoniella chlamydospora</name>
    <name type="common">Phaeoacremonium chlamydosporum</name>
    <dbReference type="NCBI Taxonomy" id="158046"/>
    <lineage>
        <taxon>Eukaryota</taxon>
        <taxon>Fungi</taxon>
        <taxon>Dikarya</taxon>
        <taxon>Ascomycota</taxon>
        <taxon>Pezizomycotina</taxon>
        <taxon>Eurotiomycetes</taxon>
        <taxon>Chaetothyriomycetidae</taxon>
        <taxon>Phaeomoniellales</taxon>
        <taxon>Phaeomoniellaceae</taxon>
        <taxon>Phaeomoniella</taxon>
    </lineage>
</organism>
<reference evidence="2 3" key="1">
    <citation type="submission" date="2015-05" db="EMBL/GenBank/DDBJ databases">
        <title>Distinctive expansion of gene families associated with plant cell wall degradation and secondary metabolism in the genomes of grapevine trunk pathogens.</title>
        <authorList>
            <person name="Lawrence D.P."/>
            <person name="Travadon R."/>
            <person name="Rolshausen P.E."/>
            <person name="Baumgartner K."/>
        </authorList>
    </citation>
    <scope>NUCLEOTIDE SEQUENCE [LARGE SCALE GENOMIC DNA]</scope>
    <source>
        <strain evidence="2">UCRPC4</strain>
    </source>
</reference>
<accession>A0A0G2E163</accession>
<keyword evidence="3" id="KW-1185">Reference proteome</keyword>
<gene>
    <name evidence="2" type="ORF">UCRPC4_g05759</name>
</gene>
<evidence type="ECO:0000313" key="3">
    <source>
        <dbReference type="Proteomes" id="UP000053317"/>
    </source>
</evidence>
<dbReference type="Proteomes" id="UP000053317">
    <property type="component" value="Unassembled WGS sequence"/>
</dbReference>
<feature type="compositionally biased region" description="Polar residues" evidence="1">
    <location>
        <begin position="485"/>
        <end position="510"/>
    </location>
</feature>
<protein>
    <submittedName>
        <fullName evidence="2">Uncharacterized protein</fullName>
    </submittedName>
</protein>
<dbReference type="EMBL" id="LCWF01000155">
    <property type="protein sequence ID" value="KKY16802.1"/>
    <property type="molecule type" value="Genomic_DNA"/>
</dbReference>
<sequence length="520" mass="58829">MPTRTLSRKRKNTGGDISTSSKRLQLQPKRTKEDVQGVYFVWPSSSKAQSQSPSTKRLLPEAPKTRKSTRPKQQPDRLGQPPVRQAVGAQKRKKQKEKQETKGDSGEGPSESHPKYPEGDEPTGEPSQSGNGDGGDHPPGGGGGGDGGGGPPGGGTPDRDNRAADPAFSWPEARDCWSIMLRKGWSNEGQWRRYWPNDGHGLINPGSILRVPVFQSCHNQRHYSPRPHCYDADRFPSPLGYVLAKLRFVVVIAVHKQSYISLPMFTYSGLGVQGFREVLQNEHIAIRDHRLRISVQNTRQSSNERWPSFMGRQTNPRNPNYKHLVTQYIWSGHTRYIHPRAYVKITAPVARGLYDPAEYIGFLEQNSTNRLYAAWRDLFPDGYPRIVPQELPVPDNYPRHWDPPPSNFGPDNTLGIYRDETRMTTKGLPHNPYTITPDVLCRCHCHQPPAPEEQTPREQQPQQDQGDEMDIDPQQPQQQHQRQPSASSVQPRPVTRSNPTGQRYSFSSLPPRNLDSPWRR</sequence>
<feature type="compositionally biased region" description="Low complexity" evidence="1">
    <location>
        <begin position="43"/>
        <end position="54"/>
    </location>
</feature>
<feature type="compositionally biased region" description="Gly residues" evidence="1">
    <location>
        <begin position="131"/>
        <end position="156"/>
    </location>
</feature>
<feature type="compositionally biased region" description="Low complexity" evidence="1">
    <location>
        <begin position="473"/>
        <end position="484"/>
    </location>
</feature>
<feature type="region of interest" description="Disordered" evidence="1">
    <location>
        <begin position="447"/>
        <end position="520"/>
    </location>
</feature>
<name>A0A0G2E163_PHACM</name>
<feature type="compositionally biased region" description="Polar residues" evidence="1">
    <location>
        <begin position="15"/>
        <end position="24"/>
    </location>
</feature>
<dbReference type="OrthoDB" id="3438983at2759"/>
<feature type="region of interest" description="Disordered" evidence="1">
    <location>
        <begin position="1"/>
        <end position="168"/>
    </location>
</feature>
<feature type="compositionally biased region" description="Basic residues" evidence="1">
    <location>
        <begin position="1"/>
        <end position="12"/>
    </location>
</feature>
<proteinExistence type="predicted"/>
<reference evidence="2 3" key="2">
    <citation type="submission" date="2015-05" db="EMBL/GenBank/DDBJ databases">
        <authorList>
            <person name="Morales-Cruz A."/>
            <person name="Amrine K.C."/>
            <person name="Cantu D."/>
        </authorList>
    </citation>
    <scope>NUCLEOTIDE SEQUENCE [LARGE SCALE GENOMIC DNA]</scope>
    <source>
        <strain evidence="2">UCRPC4</strain>
    </source>
</reference>
<feature type="compositionally biased region" description="Basic and acidic residues" evidence="1">
    <location>
        <begin position="97"/>
        <end position="118"/>
    </location>
</feature>
<evidence type="ECO:0000256" key="1">
    <source>
        <dbReference type="SAM" id="MobiDB-lite"/>
    </source>
</evidence>
<comment type="caution">
    <text evidence="2">The sequence shown here is derived from an EMBL/GenBank/DDBJ whole genome shotgun (WGS) entry which is preliminary data.</text>
</comment>